<dbReference type="RefSeq" id="WP_106094540.1">
    <property type="nucleotide sequence ID" value="NZ_PVNL01000140.1"/>
</dbReference>
<dbReference type="EMBL" id="PVNL01000140">
    <property type="protein sequence ID" value="PRP94600.1"/>
    <property type="molecule type" value="Genomic_DNA"/>
</dbReference>
<evidence type="ECO:0000313" key="2">
    <source>
        <dbReference type="Proteomes" id="UP000238823"/>
    </source>
</evidence>
<reference evidence="1 2" key="1">
    <citation type="submission" date="2018-03" db="EMBL/GenBank/DDBJ databases">
        <title>Draft Genome Sequences of the Obligatory Marine Myxobacteria Enhygromyxa salina SWB007.</title>
        <authorList>
            <person name="Poehlein A."/>
            <person name="Moghaddam J.A."/>
            <person name="Harms H."/>
            <person name="Alanjari M."/>
            <person name="Koenig G.M."/>
            <person name="Daniel R."/>
            <person name="Schaeberle T.F."/>
        </authorList>
    </citation>
    <scope>NUCLEOTIDE SEQUENCE [LARGE SCALE GENOMIC DNA]</scope>
    <source>
        <strain evidence="1 2">SWB007</strain>
    </source>
</reference>
<dbReference type="SUPFAM" id="SSF50494">
    <property type="entry name" value="Trypsin-like serine proteases"/>
    <property type="match status" value="1"/>
</dbReference>
<proteinExistence type="predicted"/>
<sequence>MGPQEVESDEETLVQEHVWRAWERRTEYEASGIEPEVPVDLGRDIGSENLEFVGFADIGTELGGLPDGSPDDTTCEDNLEALGSLAENAVWGYFINPAGETWRWRPRDPVASFTTVRRANREAFIERAVREVVPSVRGADEGVHGEDDAGDDVFRGDGVLGADNRVIRSASSGHSMTSIKGSWVRIGGLPNEGWDPGSNGDNTAGTATKIGPRHLLTVGHGVWKGGHFFPKDWWPGEDGVAHETELTNSAAPNGVKKIDWYYIAPKWYESEKNTQDFAILILHDNASSAQFPSFGFKEDYALAQELTWNFGIPSPGKSCAGSPLVGDSCRSSLYGHKKPVRRTEASYVFTAHDAQPEHSGGPVYKFDGGDRNIVAIVKSKYSAVENRHLRIWGFVFDTIVAVMNAHPSSHCVDYGWTSPGCD</sequence>
<dbReference type="Proteomes" id="UP000238823">
    <property type="component" value="Unassembled WGS sequence"/>
</dbReference>
<dbReference type="OrthoDB" id="1855925at2"/>
<dbReference type="InterPro" id="IPR009003">
    <property type="entry name" value="Peptidase_S1_PA"/>
</dbReference>
<protein>
    <submittedName>
        <fullName evidence="1">Uncharacterized protein</fullName>
    </submittedName>
</protein>
<dbReference type="InterPro" id="IPR043504">
    <property type="entry name" value="Peptidase_S1_PA_chymotrypsin"/>
</dbReference>
<gene>
    <name evidence="1" type="ORF">ENSA7_77690</name>
</gene>
<comment type="caution">
    <text evidence="1">The sequence shown here is derived from an EMBL/GenBank/DDBJ whole genome shotgun (WGS) entry which is preliminary data.</text>
</comment>
<dbReference type="AlphaFoldDB" id="A0A2S9XPD3"/>
<accession>A0A2S9XPD3</accession>
<organism evidence="1 2">
    <name type="scientific">Enhygromyxa salina</name>
    <dbReference type="NCBI Taxonomy" id="215803"/>
    <lineage>
        <taxon>Bacteria</taxon>
        <taxon>Pseudomonadati</taxon>
        <taxon>Myxococcota</taxon>
        <taxon>Polyangia</taxon>
        <taxon>Nannocystales</taxon>
        <taxon>Nannocystaceae</taxon>
        <taxon>Enhygromyxa</taxon>
    </lineage>
</organism>
<evidence type="ECO:0000313" key="1">
    <source>
        <dbReference type="EMBL" id="PRP94600.1"/>
    </source>
</evidence>
<name>A0A2S9XPD3_9BACT</name>
<dbReference type="Gene3D" id="2.40.10.10">
    <property type="entry name" value="Trypsin-like serine proteases"/>
    <property type="match status" value="2"/>
</dbReference>